<gene>
    <name evidence="1" type="ORF">J2782_004005</name>
</gene>
<comment type="caution">
    <text evidence="1">The sequence shown here is derived from an EMBL/GenBank/DDBJ whole genome shotgun (WGS) entry which is preliminary data.</text>
</comment>
<organism evidence="1 2">
    <name type="scientific">Brucella pseudogrignonensis</name>
    <dbReference type="NCBI Taxonomy" id="419475"/>
    <lineage>
        <taxon>Bacteria</taxon>
        <taxon>Pseudomonadati</taxon>
        <taxon>Pseudomonadota</taxon>
        <taxon>Alphaproteobacteria</taxon>
        <taxon>Hyphomicrobiales</taxon>
        <taxon>Brucellaceae</taxon>
        <taxon>Brucella/Ochrobactrum group</taxon>
        <taxon>Brucella</taxon>
    </lineage>
</organism>
<keyword evidence="2" id="KW-1185">Reference proteome</keyword>
<reference evidence="1 2" key="1">
    <citation type="submission" date="2023-07" db="EMBL/GenBank/DDBJ databases">
        <title>Sorghum-associated microbial communities from plants grown in Nebraska, USA.</title>
        <authorList>
            <person name="Schachtman D."/>
        </authorList>
    </citation>
    <scope>NUCLEOTIDE SEQUENCE [LARGE SCALE GENOMIC DNA]</scope>
    <source>
        <strain evidence="1 2">DS1730</strain>
    </source>
</reference>
<sequence>MTIIISQNMVVTTAQPGTSGKPWSAWRNYVSRAYVVAVSEDALQFASIKSFERNVKLARPLYPRPTHAQYHLCWRSV</sequence>
<protein>
    <submittedName>
        <fullName evidence="1">Uncharacterized protein</fullName>
    </submittedName>
</protein>
<evidence type="ECO:0000313" key="2">
    <source>
        <dbReference type="Proteomes" id="UP001184614"/>
    </source>
</evidence>
<evidence type="ECO:0000313" key="1">
    <source>
        <dbReference type="EMBL" id="MDR6434254.1"/>
    </source>
</evidence>
<dbReference type="EMBL" id="JAVDQT010000009">
    <property type="protein sequence ID" value="MDR6434254.1"/>
    <property type="molecule type" value="Genomic_DNA"/>
</dbReference>
<name>A0ABU1MDY6_9HYPH</name>
<dbReference type="Proteomes" id="UP001184614">
    <property type="component" value="Unassembled WGS sequence"/>
</dbReference>
<proteinExistence type="predicted"/>
<accession>A0ABU1MDY6</accession>